<reference evidence="1" key="1">
    <citation type="submission" date="2021-01" db="EMBL/GenBank/DDBJ databases">
        <authorList>
            <consortium name="Aspergillus puulaauensis MK2 genome sequencing consortium"/>
            <person name="Kazuki M."/>
            <person name="Futagami T."/>
        </authorList>
    </citation>
    <scope>NUCLEOTIDE SEQUENCE</scope>
    <source>
        <strain evidence="1">MK2</strain>
    </source>
</reference>
<protein>
    <recommendedName>
        <fullName evidence="3">HNH nuclease domain-containing protein</fullName>
    </recommendedName>
</protein>
<dbReference type="Proteomes" id="UP000654913">
    <property type="component" value="Chromosome 5"/>
</dbReference>
<sequence>MNTNATTTVSSYLDKRVKRLESSLEELRGARQSLFKAKTENDNTSSPLPAKQLQDRTAIALNTIRELLTKLRVLKRQRRTIEADIEEDAEAIKMELAIINGDLAQNTPADIDTYELAYANALKTRIPTMSETPPLPTKQEKAKFLDDVLKWYNAVDYIDPNPEFRREYCHLTGWWDTGKVVATQLVPATLAGDGVPLHFGVSEMPTLSNDPMNAILLHKNIAGALGKGLIAIVPVRDGDNSGDEGIWECILVDKSISEEVAVARLHHTSDIKECSVHSTLWKDLNTLKFNNDNRPARRYLYFRFRITYIKAKMEGYTEFTSAVEEKVGFWKAPGQYLERSTLKALVRNFSGLELSESVNEGQTFEDETVDGAEREEASEILADKLREFFENVEVDGGEDSEEEDDEEED</sequence>
<proteinExistence type="predicted"/>
<organism evidence="1 2">
    <name type="scientific">Aspergillus puulaauensis</name>
    <dbReference type="NCBI Taxonomy" id="1220207"/>
    <lineage>
        <taxon>Eukaryota</taxon>
        <taxon>Fungi</taxon>
        <taxon>Dikarya</taxon>
        <taxon>Ascomycota</taxon>
        <taxon>Pezizomycotina</taxon>
        <taxon>Eurotiomycetes</taxon>
        <taxon>Eurotiomycetidae</taxon>
        <taxon>Eurotiales</taxon>
        <taxon>Aspergillaceae</taxon>
        <taxon>Aspergillus</taxon>
    </lineage>
</organism>
<gene>
    <name evidence="1" type="ORF">APUU_50625S</name>
</gene>
<dbReference type="AlphaFoldDB" id="A0A7R8ANF3"/>
<evidence type="ECO:0000313" key="2">
    <source>
        <dbReference type="Proteomes" id="UP000654913"/>
    </source>
</evidence>
<dbReference type="KEGG" id="apuu:APUU_50625S"/>
<evidence type="ECO:0008006" key="3">
    <source>
        <dbReference type="Google" id="ProtNLM"/>
    </source>
</evidence>
<dbReference type="EMBL" id="AP024447">
    <property type="protein sequence ID" value="BCS25914.1"/>
    <property type="molecule type" value="Genomic_DNA"/>
</dbReference>
<dbReference type="RefSeq" id="XP_041558108.1">
    <property type="nucleotide sequence ID" value="XM_041705643.1"/>
</dbReference>
<name>A0A7R8ANF3_9EURO</name>
<accession>A0A7R8ANF3</accession>
<reference evidence="1" key="2">
    <citation type="submission" date="2021-02" db="EMBL/GenBank/DDBJ databases">
        <title>Aspergillus puulaauensis MK2 genome sequence.</title>
        <authorList>
            <person name="Futagami T."/>
            <person name="Mori K."/>
            <person name="Kadooka C."/>
            <person name="Tanaka T."/>
        </authorList>
    </citation>
    <scope>NUCLEOTIDE SEQUENCE</scope>
    <source>
        <strain evidence="1">MK2</strain>
    </source>
</reference>
<dbReference type="GeneID" id="64975919"/>
<evidence type="ECO:0000313" key="1">
    <source>
        <dbReference type="EMBL" id="BCS25914.1"/>
    </source>
</evidence>
<keyword evidence="2" id="KW-1185">Reference proteome</keyword>
<dbReference type="OrthoDB" id="4498339at2759"/>